<name>A0A4Y2NAF7_ARAVE</name>
<feature type="non-terminal residue" evidence="1">
    <location>
        <position position="1"/>
    </location>
</feature>
<accession>A0A4Y2NAF7</accession>
<organism evidence="1 2">
    <name type="scientific">Araneus ventricosus</name>
    <name type="common">Orbweaver spider</name>
    <name type="synonym">Epeira ventricosa</name>
    <dbReference type="NCBI Taxonomy" id="182803"/>
    <lineage>
        <taxon>Eukaryota</taxon>
        <taxon>Metazoa</taxon>
        <taxon>Ecdysozoa</taxon>
        <taxon>Arthropoda</taxon>
        <taxon>Chelicerata</taxon>
        <taxon>Arachnida</taxon>
        <taxon>Araneae</taxon>
        <taxon>Araneomorphae</taxon>
        <taxon>Entelegynae</taxon>
        <taxon>Araneoidea</taxon>
        <taxon>Araneidae</taxon>
        <taxon>Araneus</taxon>
    </lineage>
</organism>
<reference evidence="1 2" key="1">
    <citation type="journal article" date="2019" name="Sci. Rep.">
        <title>Orb-weaving spider Araneus ventricosus genome elucidates the spidroin gene catalogue.</title>
        <authorList>
            <person name="Kono N."/>
            <person name="Nakamura H."/>
            <person name="Ohtoshi R."/>
            <person name="Moran D.A.P."/>
            <person name="Shinohara A."/>
            <person name="Yoshida Y."/>
            <person name="Fujiwara M."/>
            <person name="Mori M."/>
            <person name="Tomita M."/>
            <person name="Arakawa K."/>
        </authorList>
    </citation>
    <scope>NUCLEOTIDE SEQUENCE [LARGE SCALE GENOMIC DNA]</scope>
</reference>
<dbReference type="AlphaFoldDB" id="A0A4Y2NAF7"/>
<evidence type="ECO:0000313" key="2">
    <source>
        <dbReference type="Proteomes" id="UP000499080"/>
    </source>
</evidence>
<keyword evidence="2" id="KW-1185">Reference proteome</keyword>
<dbReference type="EMBL" id="BGPR01126596">
    <property type="protein sequence ID" value="GBN35127.1"/>
    <property type="molecule type" value="Genomic_DNA"/>
</dbReference>
<dbReference type="Proteomes" id="UP000499080">
    <property type="component" value="Unassembled WGS sequence"/>
</dbReference>
<gene>
    <name evidence="1" type="ORF">AVEN_134849_1</name>
</gene>
<comment type="caution">
    <text evidence="1">The sequence shown here is derived from an EMBL/GenBank/DDBJ whole genome shotgun (WGS) entry which is preliminary data.</text>
</comment>
<proteinExistence type="predicted"/>
<sequence length="41" mass="4806">IRLKRLGGSFSGLRQSDRHVLEINGMSKEKKRILVQLQNWL</sequence>
<evidence type="ECO:0000313" key="1">
    <source>
        <dbReference type="EMBL" id="GBN35127.1"/>
    </source>
</evidence>
<protein>
    <submittedName>
        <fullName evidence="1">Uncharacterized protein</fullName>
    </submittedName>
</protein>